<name>A0A9Q8LI18_PASFU</name>
<accession>A0A9Q8LI18</accession>
<gene>
    <name evidence="2" type="ORF">CLAFUR5_06521</name>
</gene>
<dbReference type="GeneID" id="71986399"/>
<dbReference type="EMBL" id="CP090167">
    <property type="protein sequence ID" value="UJO17802.1"/>
    <property type="molecule type" value="Genomic_DNA"/>
</dbReference>
<reference evidence="2" key="1">
    <citation type="submission" date="2021-12" db="EMBL/GenBank/DDBJ databases">
        <authorList>
            <person name="Zaccaron A."/>
            <person name="Stergiopoulos I."/>
        </authorList>
    </citation>
    <scope>NUCLEOTIDE SEQUENCE</scope>
    <source>
        <strain evidence="2">Race5_Kim</strain>
    </source>
</reference>
<evidence type="ECO:0000313" key="2">
    <source>
        <dbReference type="EMBL" id="UJO17802.1"/>
    </source>
</evidence>
<sequence length="77" mass="8753">MYPIPTTPTLLLYVTMSDPTPRKQSEVERDTVDHVPEQRDVQEYAVKLLHMLEQYNATLSPPDAATPTSWTKPEADP</sequence>
<keyword evidence="3" id="KW-1185">Reference proteome</keyword>
<protein>
    <submittedName>
        <fullName evidence="2">Uncharacterized protein</fullName>
    </submittedName>
</protein>
<reference evidence="2" key="2">
    <citation type="journal article" date="2022" name="Microb. Genom.">
        <title>A chromosome-scale genome assembly of the tomato pathogen Cladosporium fulvum reveals a compartmentalized genome architecture and the presence of a dispensable chromosome.</title>
        <authorList>
            <person name="Zaccaron A.Z."/>
            <person name="Chen L.H."/>
            <person name="Samaras A."/>
            <person name="Stergiopoulos I."/>
        </authorList>
    </citation>
    <scope>NUCLEOTIDE SEQUENCE</scope>
    <source>
        <strain evidence="2">Race5_Kim</strain>
    </source>
</reference>
<proteinExistence type="predicted"/>
<evidence type="ECO:0000313" key="3">
    <source>
        <dbReference type="Proteomes" id="UP000756132"/>
    </source>
</evidence>
<evidence type="ECO:0000256" key="1">
    <source>
        <dbReference type="SAM" id="MobiDB-lite"/>
    </source>
</evidence>
<dbReference type="KEGG" id="ffu:CLAFUR5_06521"/>
<dbReference type="RefSeq" id="XP_047762168.1">
    <property type="nucleotide sequence ID" value="XM_047905669.1"/>
</dbReference>
<dbReference type="Proteomes" id="UP000756132">
    <property type="component" value="Chromosome 5"/>
</dbReference>
<organism evidence="2 3">
    <name type="scientific">Passalora fulva</name>
    <name type="common">Tomato leaf mold</name>
    <name type="synonym">Cladosporium fulvum</name>
    <dbReference type="NCBI Taxonomy" id="5499"/>
    <lineage>
        <taxon>Eukaryota</taxon>
        <taxon>Fungi</taxon>
        <taxon>Dikarya</taxon>
        <taxon>Ascomycota</taxon>
        <taxon>Pezizomycotina</taxon>
        <taxon>Dothideomycetes</taxon>
        <taxon>Dothideomycetidae</taxon>
        <taxon>Mycosphaerellales</taxon>
        <taxon>Mycosphaerellaceae</taxon>
        <taxon>Fulvia</taxon>
    </lineage>
</organism>
<dbReference type="AlphaFoldDB" id="A0A9Q8LI18"/>
<feature type="region of interest" description="Disordered" evidence="1">
    <location>
        <begin position="58"/>
        <end position="77"/>
    </location>
</feature>